<comment type="caution">
    <text evidence="2">The sequence shown here is derived from an EMBL/GenBank/DDBJ whole genome shotgun (WGS) entry which is preliminary data.</text>
</comment>
<organism evidence="2 3">
    <name type="scientific">Microvirga flocculans</name>
    <dbReference type="NCBI Taxonomy" id="217168"/>
    <lineage>
        <taxon>Bacteria</taxon>
        <taxon>Pseudomonadati</taxon>
        <taxon>Pseudomonadota</taxon>
        <taxon>Alphaproteobacteria</taxon>
        <taxon>Hyphomicrobiales</taxon>
        <taxon>Methylobacteriaceae</taxon>
        <taxon>Microvirga</taxon>
    </lineage>
</organism>
<name>A0A7W6ICW3_9HYPH</name>
<evidence type="ECO:0000313" key="3">
    <source>
        <dbReference type="Proteomes" id="UP000519439"/>
    </source>
</evidence>
<dbReference type="AlphaFoldDB" id="A0A7W6ICW3"/>
<dbReference type="RefSeq" id="WP_027314557.1">
    <property type="nucleotide sequence ID" value="NZ_JACIDC010000001.1"/>
</dbReference>
<protein>
    <submittedName>
        <fullName evidence="2">Uncharacterized protein</fullName>
    </submittedName>
</protein>
<dbReference type="EMBL" id="JACIDC010000001">
    <property type="protein sequence ID" value="MBB4038650.1"/>
    <property type="molecule type" value="Genomic_DNA"/>
</dbReference>
<gene>
    <name evidence="2" type="ORF">GGR34_000279</name>
</gene>
<evidence type="ECO:0000313" key="2">
    <source>
        <dbReference type="EMBL" id="MBB4038650.1"/>
    </source>
</evidence>
<dbReference type="Proteomes" id="UP000519439">
    <property type="component" value="Unassembled WGS sequence"/>
</dbReference>
<accession>A0A7W6ICW3</accession>
<keyword evidence="3" id="KW-1185">Reference proteome</keyword>
<proteinExistence type="predicted"/>
<evidence type="ECO:0000256" key="1">
    <source>
        <dbReference type="SAM" id="Coils"/>
    </source>
</evidence>
<reference evidence="2 3" key="1">
    <citation type="submission" date="2020-08" db="EMBL/GenBank/DDBJ databases">
        <title>Genomic Encyclopedia of Type Strains, Phase IV (KMG-IV): sequencing the most valuable type-strain genomes for metagenomic binning, comparative biology and taxonomic classification.</title>
        <authorList>
            <person name="Goeker M."/>
        </authorList>
    </citation>
    <scope>NUCLEOTIDE SEQUENCE [LARGE SCALE GENOMIC DNA]</scope>
    <source>
        <strain evidence="2 3">DSM 15743</strain>
    </source>
</reference>
<sequence length="94" mass="10707">MSEESESVANRLWRDRAQLREQERNEALARLRIAEEKVAILMAENERLAAENARLRMLHTPDAHSARTETELQMEALKGALMPLLAQQSGRLNA</sequence>
<feature type="coiled-coil region" evidence="1">
    <location>
        <begin position="17"/>
        <end position="51"/>
    </location>
</feature>
<keyword evidence="1" id="KW-0175">Coiled coil</keyword>